<dbReference type="Proteomes" id="UP001061298">
    <property type="component" value="Chromosome"/>
</dbReference>
<accession>A0ABY6EJK4</accession>
<reference evidence="1" key="1">
    <citation type="submission" date="2022-10" db="EMBL/GenBank/DDBJ databases">
        <authorList>
            <person name="Mo P."/>
        </authorList>
    </citation>
    <scope>NUCLEOTIDE SEQUENCE</scope>
    <source>
        <strain evidence="1">HUAS 13-4</strain>
    </source>
</reference>
<proteinExistence type="predicted"/>
<protein>
    <submittedName>
        <fullName evidence="1">Uncharacterized protein</fullName>
    </submittedName>
</protein>
<sequence length="159" mass="17686">MKRLDHFLGRSGILGGLDQFLFAGREVDVLQRVQHVPYACGRHISSSVFAPRYFVLVPYLWHSRQNRLLAMLKHSGKSCARRPNPGEITMPGNIERAALRTAAQAAEQILANATEQAERQHPQDPYAQRVAEVGMLTGALRVLLDAVRPFTEEGEEGGQ</sequence>
<organism evidence="1 2">
    <name type="scientific">Streptomyces cynarae</name>
    <dbReference type="NCBI Taxonomy" id="2981134"/>
    <lineage>
        <taxon>Bacteria</taxon>
        <taxon>Bacillati</taxon>
        <taxon>Actinomycetota</taxon>
        <taxon>Actinomycetes</taxon>
        <taxon>Kitasatosporales</taxon>
        <taxon>Streptomycetaceae</taxon>
        <taxon>Streptomyces</taxon>
    </lineage>
</organism>
<dbReference type="RefSeq" id="WP_263235075.1">
    <property type="nucleotide sequence ID" value="NZ_CP106793.1"/>
</dbReference>
<keyword evidence="2" id="KW-1185">Reference proteome</keyword>
<dbReference type="EMBL" id="CP106793">
    <property type="protein sequence ID" value="UXY24853.1"/>
    <property type="molecule type" value="Genomic_DNA"/>
</dbReference>
<gene>
    <name evidence="1" type="ORF">N8I84_35410</name>
</gene>
<name>A0ABY6EJK4_9ACTN</name>
<evidence type="ECO:0000313" key="2">
    <source>
        <dbReference type="Proteomes" id="UP001061298"/>
    </source>
</evidence>
<evidence type="ECO:0000313" key="1">
    <source>
        <dbReference type="EMBL" id="UXY24853.1"/>
    </source>
</evidence>